<keyword evidence="1" id="KW-1133">Transmembrane helix</keyword>
<keyword evidence="1" id="KW-0812">Transmembrane</keyword>
<dbReference type="EMBL" id="PGGN01000002">
    <property type="protein sequence ID" value="PSH58767.1"/>
    <property type="molecule type" value="Genomic_DNA"/>
</dbReference>
<feature type="transmembrane region" description="Helical" evidence="1">
    <location>
        <begin position="178"/>
        <end position="201"/>
    </location>
</feature>
<evidence type="ECO:0000313" key="2">
    <source>
        <dbReference type="EMBL" id="PSH58767.1"/>
    </source>
</evidence>
<dbReference type="RefSeq" id="WP_106716480.1">
    <property type="nucleotide sequence ID" value="NZ_JACHXT010000001.1"/>
</dbReference>
<keyword evidence="3" id="KW-1185">Reference proteome</keyword>
<feature type="transmembrane region" description="Helical" evidence="1">
    <location>
        <begin position="45"/>
        <end position="62"/>
    </location>
</feature>
<sequence>MVLGILIGAIFVGATIALTLACYFLMRWMSGNEHESHERDLASSVVFRVSAMHGLILALVFAQEMFSYQQLRLQTATEANAIADIYFDAGRYGDTEKVNIQKELSDYVRVVIEKEWRGLGETNRLSPEAWAQWDESYRAILDLVPTNPRQQSLRGHMLDRIYLVSESRTKRESTVADALNGIFWFAAISGVIFIAVAYYSYPPTHRNIILISLFGAYTGVILFLIYAFSNPYIQPAELSPGPFLRLLEQIAALPPPGQTAPQ</sequence>
<gene>
    <name evidence="2" type="ORF">CU100_10235</name>
</gene>
<protein>
    <recommendedName>
        <fullName evidence="4">DUF4239 domain-containing protein</fullName>
    </recommendedName>
</protein>
<keyword evidence="1" id="KW-0472">Membrane</keyword>
<accession>A0A2P7AX30</accession>
<dbReference type="Proteomes" id="UP000241158">
    <property type="component" value="Unassembled WGS sequence"/>
</dbReference>
<proteinExistence type="predicted"/>
<dbReference type="AlphaFoldDB" id="A0A2P7AX30"/>
<comment type="caution">
    <text evidence="2">The sequence shown here is derived from an EMBL/GenBank/DDBJ whole genome shotgun (WGS) entry which is preliminary data.</text>
</comment>
<reference evidence="3" key="1">
    <citation type="submission" date="2017-11" db="EMBL/GenBank/DDBJ databases">
        <authorList>
            <person name="Kuznetsova I."/>
            <person name="Sazanova A."/>
            <person name="Chirak E."/>
            <person name="Safronova V."/>
            <person name="Willems A."/>
        </authorList>
    </citation>
    <scope>NUCLEOTIDE SEQUENCE [LARGE SCALE GENOMIC DNA]</scope>
    <source>
        <strain evidence="3">PEPV15</strain>
    </source>
</reference>
<dbReference type="Pfam" id="PF14023">
    <property type="entry name" value="Bestrophin-like"/>
    <property type="match status" value="1"/>
</dbReference>
<organism evidence="2 3">
    <name type="scientific">Phyllobacterium endophyticum</name>
    <dbReference type="NCBI Taxonomy" id="1149773"/>
    <lineage>
        <taxon>Bacteria</taxon>
        <taxon>Pseudomonadati</taxon>
        <taxon>Pseudomonadota</taxon>
        <taxon>Alphaproteobacteria</taxon>
        <taxon>Hyphomicrobiales</taxon>
        <taxon>Phyllobacteriaceae</taxon>
        <taxon>Phyllobacterium</taxon>
    </lineage>
</organism>
<dbReference type="InterPro" id="IPR025333">
    <property type="entry name" value="DUF4239"/>
</dbReference>
<evidence type="ECO:0008006" key="4">
    <source>
        <dbReference type="Google" id="ProtNLM"/>
    </source>
</evidence>
<name>A0A2P7AX30_9HYPH</name>
<evidence type="ECO:0000313" key="3">
    <source>
        <dbReference type="Proteomes" id="UP000241158"/>
    </source>
</evidence>
<evidence type="ECO:0000256" key="1">
    <source>
        <dbReference type="SAM" id="Phobius"/>
    </source>
</evidence>
<dbReference type="OrthoDB" id="8016862at2"/>
<feature type="transmembrane region" description="Helical" evidence="1">
    <location>
        <begin position="207"/>
        <end position="228"/>
    </location>
</feature>